<feature type="compositionally biased region" description="Low complexity" evidence="9">
    <location>
        <begin position="334"/>
        <end position="403"/>
    </location>
</feature>
<dbReference type="InterPro" id="IPR016491">
    <property type="entry name" value="Septin"/>
</dbReference>
<dbReference type="InterPro" id="IPR030379">
    <property type="entry name" value="G_SEPTIN_dom"/>
</dbReference>
<accession>A0A673B7U1</accession>
<dbReference type="FunFam" id="3.40.50.300:FF:000143">
    <property type="entry name" value="septin-9 isoform X1"/>
    <property type="match status" value="1"/>
</dbReference>
<evidence type="ECO:0000313" key="11">
    <source>
        <dbReference type="Ensembl" id="ENSSORP00005038386.1"/>
    </source>
</evidence>
<dbReference type="GO" id="GO:0005525">
    <property type="term" value="F:GTP binding"/>
    <property type="evidence" value="ECO:0007669"/>
    <property type="project" value="UniProtKB-KW"/>
</dbReference>
<feature type="region of interest" description="Disordered" evidence="9">
    <location>
        <begin position="442"/>
        <end position="469"/>
    </location>
</feature>
<protein>
    <recommendedName>
        <fullName evidence="10">Septin-type G domain-containing protein</fullName>
    </recommendedName>
</protein>
<evidence type="ECO:0000259" key="10">
    <source>
        <dbReference type="PROSITE" id="PS51719"/>
    </source>
</evidence>
<evidence type="ECO:0000256" key="6">
    <source>
        <dbReference type="ARBA" id="ARBA00023212"/>
    </source>
</evidence>
<keyword evidence="4 8" id="KW-0547">Nucleotide-binding</keyword>
<reference evidence="11" key="2">
    <citation type="submission" date="2025-08" db="UniProtKB">
        <authorList>
            <consortium name="Ensembl"/>
        </authorList>
    </citation>
    <scope>IDENTIFICATION</scope>
</reference>
<evidence type="ECO:0000256" key="7">
    <source>
        <dbReference type="ARBA" id="ARBA00023306"/>
    </source>
</evidence>
<evidence type="ECO:0000256" key="8">
    <source>
        <dbReference type="RuleBase" id="RU004560"/>
    </source>
</evidence>
<feature type="region of interest" description="Disordered" evidence="9">
    <location>
        <begin position="482"/>
        <end position="511"/>
    </location>
</feature>
<keyword evidence="5 8" id="KW-0342">GTP-binding</keyword>
<sequence>MSELSVNDHLEGILSDFEALKRSFDIEDVDDIPSFSSTSSVSSPISPASPHFFLNNNKTAEGKGGGGQSPSLAFNNNSLGSAAYHSHISQGSDPSPVIKSRSVVSSLSFNRGTLNKPAVHNNGSTVTRAASFQGRFNPNGYSMMFGAGSDNDSLHSSTSSLEYTGGVGSSVPITKLMSYTSPPPQEEYLQIQPQFPQQNLDRSNHYLKKFSSHGNVFHSELDQASGMVFGVAEPRDVNHGSTPSLDFQIRDGGGGIAGMLRGGGGGRASPAHKYANVNANWNGRLQNNITSFGEESPKNHCQKQGSQVLQTPPPKVKETPRLNKFPLDLDSFVTSTSPTSPTMVQGGSVSLSSPKPLPKSKGGLHSYTNPSPTTASPSASLSSLDSSSDTPPLSLHHPFLPFSPHSPTPFQGPVPVSEVSPISVLLSPAQTPQLEILSGPQVVQVGPRPPSPHSSSIPRAEDGTGDATDSVGSILQRIASFSRSATDVTPAPVTPSPEDKSNGMSTSFGFPLETTSTRKLWMEKQKETAGELETDTSTPMEEREEKERGIMEDKKEEEIKSITQPVSMNTQKPIPEKAENGVDLHTEVEEKEKGMEEGEIMKELEVQTQLDSELCPSVPGLQMSCIRGTDLFGYIGIEAVLDQMRCKTMKAGFEFNIMVVGQSGLGKSTLVNTLFKSKVSRKSCAPDYEEKISKTVKLHSVSHLIEEKGVKMKLTVIDTPGFGDQINNDNCWEPIVKYVNEQYEKYLREELHINRKRRIPDTRVHCCIYFIPATGHRLRPIDVEFMKRLGKIVSIVPVIAKADTLTIEERQEFKERIRQDLAANGIHVYPQREYDEDPEERILNNRIRENIPFAVVGTDKEHQVNGNKVLGRKTKWGIIEVENVAHCEFANLRDLLIRSHLQDLKDVTHNIHYETYRVRRLNESNLNFSELGLSAVPLENGTADKCESDSHL</sequence>
<feature type="compositionally biased region" description="Basic and acidic residues" evidence="9">
    <location>
        <begin position="540"/>
        <end position="558"/>
    </location>
</feature>
<feature type="region of interest" description="Disordered" evidence="9">
    <location>
        <begin position="52"/>
        <end position="74"/>
    </location>
</feature>
<organism evidence="11 12">
    <name type="scientific">Sphaeramia orbicularis</name>
    <name type="common">orbiculate cardinalfish</name>
    <dbReference type="NCBI Taxonomy" id="375764"/>
    <lineage>
        <taxon>Eukaryota</taxon>
        <taxon>Metazoa</taxon>
        <taxon>Chordata</taxon>
        <taxon>Craniata</taxon>
        <taxon>Vertebrata</taxon>
        <taxon>Euteleostomi</taxon>
        <taxon>Actinopterygii</taxon>
        <taxon>Neopterygii</taxon>
        <taxon>Teleostei</taxon>
        <taxon>Neoteleostei</taxon>
        <taxon>Acanthomorphata</taxon>
        <taxon>Gobiaria</taxon>
        <taxon>Kurtiformes</taxon>
        <taxon>Apogonoidei</taxon>
        <taxon>Apogonidae</taxon>
        <taxon>Apogoninae</taxon>
        <taxon>Sphaeramia</taxon>
    </lineage>
</organism>
<dbReference type="AlphaFoldDB" id="A0A673B7U1"/>
<keyword evidence="3" id="KW-0132">Cell division</keyword>
<keyword evidence="12" id="KW-1185">Reference proteome</keyword>
<feature type="region of interest" description="Disordered" evidence="9">
    <location>
        <begin position="289"/>
        <end position="406"/>
    </location>
</feature>
<dbReference type="Ensembl" id="ENSSORT00005039378.1">
    <property type="protein sequence ID" value="ENSSORP00005038386.1"/>
    <property type="gene ID" value="ENSSORG00005017093.1"/>
</dbReference>
<evidence type="ECO:0000256" key="9">
    <source>
        <dbReference type="SAM" id="MobiDB-lite"/>
    </source>
</evidence>
<dbReference type="CDD" id="cd01850">
    <property type="entry name" value="CDC_Septin"/>
    <property type="match status" value="1"/>
</dbReference>
<dbReference type="OrthoDB" id="416553at2759"/>
<dbReference type="GO" id="GO:0005856">
    <property type="term" value="C:cytoskeleton"/>
    <property type="evidence" value="ECO:0007669"/>
    <property type="project" value="UniProtKB-SubCell"/>
</dbReference>
<evidence type="ECO:0000256" key="3">
    <source>
        <dbReference type="ARBA" id="ARBA00022618"/>
    </source>
</evidence>
<reference evidence="11" key="3">
    <citation type="submission" date="2025-09" db="UniProtKB">
        <authorList>
            <consortium name="Ensembl"/>
        </authorList>
    </citation>
    <scope>IDENTIFICATION</scope>
</reference>
<feature type="region of interest" description="Disordered" evidence="9">
    <location>
        <begin position="527"/>
        <end position="558"/>
    </location>
</feature>
<feature type="compositionally biased region" description="Polar residues" evidence="9">
    <location>
        <begin position="502"/>
        <end position="511"/>
    </location>
</feature>
<keyword evidence="6" id="KW-0206">Cytoskeleton</keyword>
<dbReference type="Pfam" id="PF00735">
    <property type="entry name" value="Septin"/>
    <property type="match status" value="1"/>
</dbReference>
<keyword evidence="2" id="KW-0963">Cytoplasm</keyword>
<evidence type="ECO:0000256" key="1">
    <source>
        <dbReference type="ARBA" id="ARBA00004245"/>
    </source>
</evidence>
<dbReference type="PROSITE" id="PS51719">
    <property type="entry name" value="G_SEPTIN"/>
    <property type="match status" value="1"/>
</dbReference>
<gene>
    <name evidence="11" type="primary">septin12</name>
</gene>
<dbReference type="CTD" id="124404"/>
<dbReference type="GeneID" id="115424326"/>
<evidence type="ECO:0000313" key="12">
    <source>
        <dbReference type="Proteomes" id="UP000472271"/>
    </source>
</evidence>
<dbReference type="InterPro" id="IPR027417">
    <property type="entry name" value="P-loop_NTPase"/>
</dbReference>
<evidence type="ECO:0000256" key="4">
    <source>
        <dbReference type="ARBA" id="ARBA00022741"/>
    </source>
</evidence>
<comment type="similarity">
    <text evidence="8">Belongs to the TRAFAC class TrmE-Era-EngA-EngB-Septin-like GTPase superfamily. Septin GTPase family.</text>
</comment>
<name>A0A673B7U1_9TELE</name>
<evidence type="ECO:0000256" key="2">
    <source>
        <dbReference type="ARBA" id="ARBA00022490"/>
    </source>
</evidence>
<feature type="domain" description="Septin-type G" evidence="10">
    <location>
        <begin position="651"/>
        <end position="923"/>
    </location>
</feature>
<comment type="subcellular location">
    <subcellularLocation>
        <location evidence="1">Cytoplasm</location>
        <location evidence="1">Cytoskeleton</location>
    </subcellularLocation>
</comment>
<dbReference type="RefSeq" id="XP_029997381.1">
    <property type="nucleotide sequence ID" value="XM_030141521.1"/>
</dbReference>
<evidence type="ECO:0000256" key="5">
    <source>
        <dbReference type="ARBA" id="ARBA00023134"/>
    </source>
</evidence>
<dbReference type="GO" id="GO:0051301">
    <property type="term" value="P:cell division"/>
    <property type="evidence" value="ECO:0007669"/>
    <property type="project" value="UniProtKB-KW"/>
</dbReference>
<reference evidence="11" key="1">
    <citation type="submission" date="2019-06" db="EMBL/GenBank/DDBJ databases">
        <authorList>
            <consortium name="Wellcome Sanger Institute Data Sharing"/>
        </authorList>
    </citation>
    <scope>NUCLEOTIDE SEQUENCE [LARGE SCALE GENOMIC DNA]</scope>
</reference>
<dbReference type="PANTHER" id="PTHR18884">
    <property type="entry name" value="SEPTIN"/>
    <property type="match status" value="1"/>
</dbReference>
<dbReference type="SUPFAM" id="SSF52540">
    <property type="entry name" value="P-loop containing nucleoside triphosphate hydrolases"/>
    <property type="match status" value="1"/>
</dbReference>
<keyword evidence="7" id="KW-0131">Cell cycle</keyword>
<dbReference type="Gene3D" id="3.40.50.300">
    <property type="entry name" value="P-loop containing nucleotide triphosphate hydrolases"/>
    <property type="match status" value="1"/>
</dbReference>
<dbReference type="InParanoid" id="A0A673B7U1"/>
<dbReference type="Proteomes" id="UP000472271">
    <property type="component" value="Chromosome 8"/>
</dbReference>
<proteinExistence type="inferred from homology"/>